<comment type="caution">
    <text evidence="2">The sequence shown here is derived from an EMBL/GenBank/DDBJ whole genome shotgun (WGS) entry which is preliminary data.</text>
</comment>
<dbReference type="EMBL" id="JADMLG010000012">
    <property type="protein sequence ID" value="MBH0779844.1"/>
    <property type="molecule type" value="Genomic_DNA"/>
</dbReference>
<reference evidence="2" key="1">
    <citation type="submission" date="2020-11" db="EMBL/GenBank/DDBJ databases">
        <title>Nocardia NEAU-351.nov., a novel actinomycete isolated from the cow dung.</title>
        <authorList>
            <person name="Zhang X."/>
        </authorList>
    </citation>
    <scope>NUCLEOTIDE SEQUENCE</scope>
    <source>
        <strain evidence="2">NEAU-351</strain>
    </source>
</reference>
<proteinExistence type="predicted"/>
<accession>A0A931IE80</accession>
<keyword evidence="3" id="KW-1185">Reference proteome</keyword>
<evidence type="ECO:0000313" key="2">
    <source>
        <dbReference type="EMBL" id="MBH0779844.1"/>
    </source>
</evidence>
<dbReference type="InterPro" id="IPR015943">
    <property type="entry name" value="WD40/YVTN_repeat-like_dom_sf"/>
</dbReference>
<gene>
    <name evidence="2" type="ORF">IT779_26580</name>
</gene>
<evidence type="ECO:0000313" key="3">
    <source>
        <dbReference type="Proteomes" id="UP000655751"/>
    </source>
</evidence>
<evidence type="ECO:0000256" key="1">
    <source>
        <dbReference type="SAM" id="MobiDB-lite"/>
    </source>
</evidence>
<organism evidence="2 3">
    <name type="scientific">Nocardia bovistercoris</name>
    <dbReference type="NCBI Taxonomy" id="2785916"/>
    <lineage>
        <taxon>Bacteria</taxon>
        <taxon>Bacillati</taxon>
        <taxon>Actinomycetota</taxon>
        <taxon>Actinomycetes</taxon>
        <taxon>Mycobacteriales</taxon>
        <taxon>Nocardiaceae</taxon>
        <taxon>Nocardia</taxon>
    </lineage>
</organism>
<dbReference type="Proteomes" id="UP000655751">
    <property type="component" value="Unassembled WGS sequence"/>
</dbReference>
<dbReference type="AlphaFoldDB" id="A0A931IE80"/>
<dbReference type="InterPro" id="IPR011048">
    <property type="entry name" value="Haem_d1_sf"/>
</dbReference>
<dbReference type="SUPFAM" id="SSF51004">
    <property type="entry name" value="C-terminal (heme d1) domain of cytochrome cd1-nitrite reductase"/>
    <property type="match status" value="1"/>
</dbReference>
<feature type="region of interest" description="Disordered" evidence="1">
    <location>
        <begin position="28"/>
        <end position="50"/>
    </location>
</feature>
<protein>
    <submittedName>
        <fullName evidence="2">Uncharacterized protein</fullName>
    </submittedName>
</protein>
<sequence>MTVLGPAGHAAADVQVLHDLSRSTAARATCAPGSSPETGLQGDVPVADRDNGRSTKGYTCNITRVGSYGGYGGGVVSGVFDTCAYIGSFIPGSFHGPAVGVQVLDIADPADPVLAGALTEPAMLAGTWESLKVHTGRKLLVAAGAPFLTGAGLMSVYDISDCRNPRLLNTGAGSSLSLPLPITAHEGGFSPDGNTYWSSGTAPGLVSAVDLRDPTQPKVVWQGMPGPSMHGMGFSPDGNRMYLTNNLGGVTIMDISAVQRRDPDPSVPILSETTWTDGWATQHAIPVTYGGTPYLFAPDEAGSGGVKLVDVSNEARPRVVNSIKLEINLPENLDTALASSMGGSIFSYDPHYCSADRPADPTALACGWFGSGIRVFDVRDPFHVKEIAYYNPPARKNDADAIVNSAHKTMSVIGAPILGTGAIMQAIAAGVFDPAQALSSRTGQVVFGDMSTDWCTSPPHWRADQLWVSCNDNTYNVLALDPAVYAPPSNQQTAIGS</sequence>
<dbReference type="Gene3D" id="2.130.10.10">
    <property type="entry name" value="YVTN repeat-like/Quinoprotein amine dehydrogenase"/>
    <property type="match status" value="1"/>
</dbReference>
<name>A0A931IE80_9NOCA</name>